<feature type="region of interest" description="Disordered" evidence="1">
    <location>
        <begin position="1053"/>
        <end position="1076"/>
    </location>
</feature>
<organism evidence="3 4">
    <name type="scientific">Albula goreensis</name>
    <dbReference type="NCBI Taxonomy" id="1534307"/>
    <lineage>
        <taxon>Eukaryota</taxon>
        <taxon>Metazoa</taxon>
        <taxon>Chordata</taxon>
        <taxon>Craniata</taxon>
        <taxon>Vertebrata</taxon>
        <taxon>Euteleostomi</taxon>
        <taxon>Actinopterygii</taxon>
        <taxon>Neopterygii</taxon>
        <taxon>Teleostei</taxon>
        <taxon>Albuliformes</taxon>
        <taxon>Albulidae</taxon>
        <taxon>Albula</taxon>
    </lineage>
</organism>
<feature type="region of interest" description="Disordered" evidence="1">
    <location>
        <begin position="863"/>
        <end position="886"/>
    </location>
</feature>
<feature type="compositionally biased region" description="Low complexity" evidence="1">
    <location>
        <begin position="531"/>
        <end position="557"/>
    </location>
</feature>
<reference evidence="3" key="1">
    <citation type="submission" date="2021-01" db="EMBL/GenBank/DDBJ databases">
        <authorList>
            <person name="Zahm M."/>
            <person name="Roques C."/>
            <person name="Cabau C."/>
            <person name="Klopp C."/>
            <person name="Donnadieu C."/>
            <person name="Jouanno E."/>
            <person name="Lampietro C."/>
            <person name="Louis A."/>
            <person name="Herpin A."/>
            <person name="Echchiki A."/>
            <person name="Berthelot C."/>
            <person name="Parey E."/>
            <person name="Roest-Crollius H."/>
            <person name="Braasch I."/>
            <person name="Postlethwait J."/>
            <person name="Bobe J."/>
            <person name="Montfort J."/>
            <person name="Bouchez O."/>
            <person name="Begum T."/>
            <person name="Mejri S."/>
            <person name="Adams A."/>
            <person name="Chen W.-J."/>
            <person name="Guiguen Y."/>
        </authorList>
    </citation>
    <scope>NUCLEOTIDE SEQUENCE</scope>
    <source>
        <tissue evidence="3">Blood</tissue>
    </source>
</reference>
<accession>A0A8T3DUC2</accession>
<dbReference type="EMBL" id="JAERUA010000005">
    <property type="protein sequence ID" value="KAI1899970.1"/>
    <property type="molecule type" value="Genomic_DNA"/>
</dbReference>
<dbReference type="GO" id="GO:0010369">
    <property type="term" value="C:chromocenter"/>
    <property type="evidence" value="ECO:0007669"/>
    <property type="project" value="TreeGrafter"/>
</dbReference>
<dbReference type="OrthoDB" id="641149at2759"/>
<evidence type="ECO:0000313" key="4">
    <source>
        <dbReference type="Proteomes" id="UP000829720"/>
    </source>
</evidence>
<dbReference type="GO" id="GO:0003682">
    <property type="term" value="F:chromatin binding"/>
    <property type="evidence" value="ECO:0007669"/>
    <property type="project" value="TreeGrafter"/>
</dbReference>
<comment type="caution">
    <text evidence="3">The sequence shown here is derived from an EMBL/GenBank/DDBJ whole genome shotgun (WGS) entry which is preliminary data.</text>
</comment>
<feature type="compositionally biased region" description="Polar residues" evidence="1">
    <location>
        <begin position="186"/>
        <end position="206"/>
    </location>
</feature>
<feature type="compositionally biased region" description="Polar residues" evidence="1">
    <location>
        <begin position="377"/>
        <end position="386"/>
    </location>
</feature>
<sequence length="1487" mass="152981">MTGGSESGAGDRDGALTVAAQVPVGWQRTVEGGAVAYISPSGTVLSSVEEVRTYLLTDGTCKCGLECPLVLHKVFNFDPGAVVRQRSQQPGKAEEDMTKLCNHRRKVVAMAALCRSMQASQLPLAAAGTGSPFCTMESRDPRGGSLGSREEGGHCTYSPGPRLSVQPKLNNSPSPTPCGGGSGSPQLSFPYNGSLPLSRSASNSRLSPELTLLPRKIPPPSPGRSPFTCYGAPQRYPRPPTPQNLLQNQRPPRTPEPPGSPRMGLHTHAYSLDANLSSPPASSPGALGLGRAGLNHQQGAAGGSVGSPPPFSSSSPKSRLEGMLQQYKDSGSSSVPTSTHNPLLHHSAQSNQSNFQVPQNPMLPPFASDRKNGQPGSGQANANASSGFLGLPLGQLLNQQKQHQHASSFPASKLLSAAAKAQMASQKNQSQNQSLGGTAHVSAASAMGVCKEAQQSKVLISTLHSSVPSAARPPPTTALLLPHSSTSRSPRPLPITLLEKASQRKRQRRSPTVLSMLKESQLNSLRVAGELSPLPASHSPSSASSSSSSTSALLNPHPENHLLHPHPSVTQSNPAHSLPKQSDAQDKKAGILAAASPALPPAQPLSTLLHLLSVQSAQASAIQNNPAPSPGPTPSPGPVPSPSPVPSVRQDHPSSPIVPVTPSAQHQSQPSPSQLTANQQPQSFSSTPEAFPLMGMAGDMDGDAPNPKLEQNFSPILALGQPQVPVSQDLGSQVVGLLGQLGQLSSCPPSVPVEEKSSGPRLGESEPEDPSGGSHQTASSSASGTLVALDPRESPETRLPGACSPGPALAPPTGDSANPLQLAESFPFMSQDQLLQLLSANSGLPSLLGPPFLGSLPIGLWMGGGQAQAPPSPQQQQQQQQQQPGLLNQTSQLSILPSMLGAQGDLPVNLLSLLNPPAPPPPPPPPSATGPGVNQAGELGEKPGLQALLTASLLLSQQQAAAMLPLAGLGQPGLDLLLQQQQQQQQQPPQFSPLPEGVSLEKAAGLSDSGPGLLEALQALAPPGEGALQALQSLLLPPPAFLSLSPALLAAALGPPDPPPASQQPLTPNPPQAPTQVTISSAPLGSTSVSCSPAPLIPSSTPDVADALTTMSGQGKSSSLPPQLLPPLLTPGVLGDLAALGNITSLHSLMGAGALLLPPIQAPALGMPLIQGQTPGLNPLACLLNNLQLNMGPALTVGGEKPMGLHENASPAPQDGISASQLAQEAVPNPGHALGPQQQREGTPGGLLDPYSSFMDTIYTSFLQVSGKSPEGVSGQAGGGMPSPLPPTYPGDLPAPPPQNSAPPSLSPRRACSLRNPDLSRLSMEAAQSPARGTPKLSDDSSSTPPPSKPGDTEGHSEPPAPPAFPEEAKTDCLAARPYSNGLLSEGEGEGEGERDGPAQPQGYHGPTEGVNGTAEDCMALQDTQEGRGPPVRTGGARRGRKRKQDLPRGQDGSRDMDTGVTDEPRDTMVLQKPERSVKSKRRRVFR</sequence>
<dbReference type="InterPro" id="IPR016177">
    <property type="entry name" value="DNA-bd_dom_sf"/>
</dbReference>
<dbReference type="Proteomes" id="UP000829720">
    <property type="component" value="Unassembled WGS sequence"/>
</dbReference>
<feature type="region of interest" description="Disordered" evidence="1">
    <location>
        <begin position="911"/>
        <end position="939"/>
    </location>
</feature>
<feature type="compositionally biased region" description="Low complexity" evidence="1">
    <location>
        <begin position="1334"/>
        <end position="1343"/>
    </location>
</feature>
<name>A0A8T3DUC2_9TELE</name>
<dbReference type="InterPro" id="IPR001739">
    <property type="entry name" value="Methyl_CpG_DNA-bd"/>
</dbReference>
<feature type="domain" description="MBD" evidence="2">
    <location>
        <begin position="12"/>
        <end position="82"/>
    </location>
</feature>
<feature type="region of interest" description="Disordered" evidence="1">
    <location>
        <begin position="531"/>
        <end position="587"/>
    </location>
</feature>
<dbReference type="SUPFAM" id="SSF54171">
    <property type="entry name" value="DNA-binding domain"/>
    <property type="match status" value="1"/>
</dbReference>
<feature type="compositionally biased region" description="Pro residues" evidence="1">
    <location>
        <begin position="916"/>
        <end position="928"/>
    </location>
</feature>
<feature type="compositionally biased region" description="Low complexity" evidence="1">
    <location>
        <begin position="874"/>
        <end position="885"/>
    </location>
</feature>
<feature type="compositionally biased region" description="Low complexity" evidence="1">
    <location>
        <begin position="274"/>
        <end position="286"/>
    </location>
</feature>
<keyword evidence="4" id="KW-1185">Reference proteome</keyword>
<gene>
    <name evidence="3" type="ORF">AGOR_G00067410</name>
</gene>
<feature type="compositionally biased region" description="Polar residues" evidence="1">
    <location>
        <begin position="568"/>
        <end position="582"/>
    </location>
</feature>
<dbReference type="PANTHER" id="PTHR16112:SF17">
    <property type="entry name" value="METHYL-CPG-BINDING DOMAIN PROTEIN 6"/>
    <property type="match status" value="1"/>
</dbReference>
<evidence type="ECO:0000313" key="3">
    <source>
        <dbReference type="EMBL" id="KAI1899970.1"/>
    </source>
</evidence>
<feature type="compositionally biased region" description="Low complexity" evidence="1">
    <location>
        <begin position="662"/>
        <end position="674"/>
    </location>
</feature>
<protein>
    <recommendedName>
        <fullName evidence="2">MBD domain-containing protein</fullName>
    </recommendedName>
</protein>
<feature type="region of interest" description="Disordered" evidence="1">
    <location>
        <begin position="135"/>
        <end position="386"/>
    </location>
</feature>
<evidence type="ECO:0000259" key="2">
    <source>
        <dbReference type="PROSITE" id="PS50982"/>
    </source>
</evidence>
<dbReference type="PANTHER" id="PTHR16112">
    <property type="entry name" value="METHYL-CPG BINDING PROTEIN, DROSOPHILA"/>
    <property type="match status" value="1"/>
</dbReference>
<feature type="region of interest" description="Disordered" evidence="1">
    <location>
        <begin position="466"/>
        <end position="517"/>
    </location>
</feature>
<feature type="compositionally biased region" description="Polar residues" evidence="1">
    <location>
        <begin position="327"/>
        <end position="359"/>
    </location>
</feature>
<feature type="compositionally biased region" description="Polar residues" evidence="1">
    <location>
        <begin position="675"/>
        <end position="688"/>
    </location>
</feature>
<feature type="compositionally biased region" description="Basic and acidic residues" evidence="1">
    <location>
        <begin position="137"/>
        <end position="153"/>
    </location>
</feature>
<feature type="compositionally biased region" description="Pro residues" evidence="1">
    <location>
        <begin position="1055"/>
        <end position="1073"/>
    </location>
</feature>
<dbReference type="GO" id="GO:0005634">
    <property type="term" value="C:nucleus"/>
    <property type="evidence" value="ECO:0007669"/>
    <property type="project" value="TreeGrafter"/>
</dbReference>
<feature type="compositionally biased region" description="Pro residues" evidence="1">
    <location>
        <begin position="627"/>
        <end position="645"/>
    </location>
</feature>
<feature type="region of interest" description="Disordered" evidence="1">
    <location>
        <begin position="1223"/>
        <end position="1251"/>
    </location>
</feature>
<dbReference type="SMART" id="SM00391">
    <property type="entry name" value="MBD"/>
    <property type="match status" value="1"/>
</dbReference>
<feature type="region of interest" description="Disordered" evidence="1">
    <location>
        <begin position="619"/>
        <end position="711"/>
    </location>
</feature>
<proteinExistence type="predicted"/>
<feature type="region of interest" description="Disordered" evidence="1">
    <location>
        <begin position="1266"/>
        <end position="1487"/>
    </location>
</feature>
<evidence type="ECO:0000256" key="1">
    <source>
        <dbReference type="SAM" id="MobiDB-lite"/>
    </source>
</evidence>
<feature type="compositionally biased region" description="Polar residues" evidence="1">
    <location>
        <begin position="773"/>
        <end position="784"/>
    </location>
</feature>
<feature type="region of interest" description="Disordered" evidence="1">
    <location>
        <begin position="744"/>
        <end position="820"/>
    </location>
</feature>
<dbReference type="PROSITE" id="PS50982">
    <property type="entry name" value="MBD"/>
    <property type="match status" value="1"/>
</dbReference>
<feature type="compositionally biased region" description="Basic and acidic residues" evidence="1">
    <location>
        <begin position="1445"/>
        <end position="1478"/>
    </location>
</feature>
<feature type="compositionally biased region" description="Pro residues" evidence="1">
    <location>
        <begin position="1283"/>
        <end position="1301"/>
    </location>
</feature>
<dbReference type="GO" id="GO:0003677">
    <property type="term" value="F:DNA binding"/>
    <property type="evidence" value="ECO:0007669"/>
    <property type="project" value="InterPro"/>
</dbReference>
<feature type="compositionally biased region" description="Low complexity" evidence="1">
    <location>
        <begin position="477"/>
        <end position="487"/>
    </location>
</feature>